<sequence length="143" mass="16343">MQEGSIRLDHTKNAIIRYVPMHPHVMEVLRPIWDKRGQPTKEPVFLNRFGKPYQDTRKAKLPGGNPIKNQYATACKRAGIEDFTVHDSRHHWASHCVMAGIDLITIMHMGGWKSLRMVQRYSSVSVDHMRAATYGPPRLQAGN</sequence>
<dbReference type="GO" id="GO:0003677">
    <property type="term" value="F:DNA binding"/>
    <property type="evidence" value="ECO:0007669"/>
    <property type="project" value="InterPro"/>
</dbReference>
<dbReference type="PANTHER" id="PTHR30349">
    <property type="entry name" value="PHAGE INTEGRASE-RELATED"/>
    <property type="match status" value="1"/>
</dbReference>
<keyword evidence="5" id="KW-1185">Reference proteome</keyword>
<dbReference type="KEGG" id="sjp:SJA_C1-29480"/>
<dbReference type="PANTHER" id="PTHR30349:SF64">
    <property type="entry name" value="PROPHAGE INTEGRASE INTD-RELATED"/>
    <property type="match status" value="1"/>
</dbReference>
<dbReference type="GO" id="GO:0015074">
    <property type="term" value="P:DNA integration"/>
    <property type="evidence" value="ECO:0007669"/>
    <property type="project" value="UniProtKB-KW"/>
</dbReference>
<dbReference type="InterPro" id="IPR011010">
    <property type="entry name" value="DNA_brk_join_enz"/>
</dbReference>
<organism evidence="4 5">
    <name type="scientific">Sphingobium indicum (strain DSM 16413 / CCM 7287 / MTCC 6362 / UT26 / NBRC 101211 / UT26S)</name>
    <name type="common">Sphingobium japonicum</name>
    <dbReference type="NCBI Taxonomy" id="452662"/>
    <lineage>
        <taxon>Bacteria</taxon>
        <taxon>Pseudomonadati</taxon>
        <taxon>Pseudomonadota</taxon>
        <taxon>Alphaproteobacteria</taxon>
        <taxon>Sphingomonadales</taxon>
        <taxon>Sphingomonadaceae</taxon>
        <taxon>Sphingobium</taxon>
    </lineage>
</organism>
<evidence type="ECO:0000313" key="4">
    <source>
        <dbReference type="EMBL" id="BAI97782.1"/>
    </source>
</evidence>
<dbReference type="AlphaFoldDB" id="D4Z5A0"/>
<dbReference type="Pfam" id="PF00589">
    <property type="entry name" value="Phage_integrase"/>
    <property type="match status" value="1"/>
</dbReference>
<protein>
    <submittedName>
        <fullName evidence="4">Putative integrase</fullName>
    </submittedName>
</protein>
<dbReference type="InterPro" id="IPR050090">
    <property type="entry name" value="Tyrosine_recombinase_XerCD"/>
</dbReference>
<dbReference type="EMBL" id="AP010803">
    <property type="protein sequence ID" value="BAI97782.1"/>
    <property type="molecule type" value="Genomic_DNA"/>
</dbReference>
<keyword evidence="2" id="KW-0233">DNA recombination</keyword>
<dbReference type="InterPro" id="IPR013762">
    <property type="entry name" value="Integrase-like_cat_sf"/>
</dbReference>
<keyword evidence="1" id="KW-0229">DNA integration</keyword>
<dbReference type="SUPFAM" id="SSF56349">
    <property type="entry name" value="DNA breaking-rejoining enzymes"/>
    <property type="match status" value="1"/>
</dbReference>
<dbReference type="PROSITE" id="PS51898">
    <property type="entry name" value="TYR_RECOMBINASE"/>
    <property type="match status" value="1"/>
</dbReference>
<gene>
    <name evidence="4" type="ordered locus">SJA_C1-29480</name>
</gene>
<evidence type="ECO:0000256" key="1">
    <source>
        <dbReference type="ARBA" id="ARBA00022908"/>
    </source>
</evidence>
<dbReference type="InterPro" id="IPR002104">
    <property type="entry name" value="Integrase_catalytic"/>
</dbReference>
<dbReference type="GO" id="GO:0006310">
    <property type="term" value="P:DNA recombination"/>
    <property type="evidence" value="ECO:0007669"/>
    <property type="project" value="UniProtKB-KW"/>
</dbReference>
<evidence type="ECO:0000313" key="5">
    <source>
        <dbReference type="Proteomes" id="UP000007753"/>
    </source>
</evidence>
<feature type="domain" description="Tyr recombinase" evidence="3">
    <location>
        <begin position="1"/>
        <end position="134"/>
    </location>
</feature>
<dbReference type="RefSeq" id="WP_013041074.1">
    <property type="nucleotide sequence ID" value="NC_014006.1"/>
</dbReference>
<evidence type="ECO:0000256" key="2">
    <source>
        <dbReference type="ARBA" id="ARBA00023172"/>
    </source>
</evidence>
<dbReference type="Proteomes" id="UP000007753">
    <property type="component" value="Chromosome 1"/>
</dbReference>
<dbReference type="eggNOG" id="COG0582">
    <property type="taxonomic scope" value="Bacteria"/>
</dbReference>
<dbReference type="HOGENOM" id="CLU_1804950_0_0_5"/>
<dbReference type="GeneID" id="29274485"/>
<proteinExistence type="predicted"/>
<reference evidence="4 5" key="1">
    <citation type="journal article" date="2010" name="J. Bacteriol.">
        <title>Complete genome sequence of the representative gamma-hexachlorocyclohexane-degrading bacterium Sphingobium japonicum UT26.</title>
        <authorList>
            <person name="Nagata Y."/>
            <person name="Ohtsubo Y."/>
            <person name="Endo R."/>
            <person name="Ichikawa N."/>
            <person name="Ankai A."/>
            <person name="Oguchi A."/>
            <person name="Fukui S."/>
            <person name="Fujita N."/>
            <person name="Tsuda M."/>
        </authorList>
    </citation>
    <scope>NUCLEOTIDE SEQUENCE [LARGE SCALE GENOMIC DNA]</scope>
    <source>
        <strain evidence="5">DSM 16413 / CCM 7287 / MTCC 6362 / UT26 / NBRC 101211 / UT26S</strain>
    </source>
</reference>
<dbReference type="Gene3D" id="1.10.443.10">
    <property type="entry name" value="Intergrase catalytic core"/>
    <property type="match status" value="1"/>
</dbReference>
<accession>D4Z5A0</accession>
<evidence type="ECO:0000259" key="3">
    <source>
        <dbReference type="PROSITE" id="PS51898"/>
    </source>
</evidence>
<name>D4Z5A0_SPHIU</name>